<sequence length="108" mass="12360">MNPCALGWDNHRKFSKVSVMEQTPEGEIRVVERARLEHNNHEAMRAWLSHLDPEIPVALEATFGWPWVADLLEELGHPVHLGHPPIIRALAKHEAKTDRCDSDRLGKF</sequence>
<proteinExistence type="predicted"/>
<evidence type="ECO:0000313" key="1">
    <source>
        <dbReference type="EMBL" id="GAG33985.1"/>
    </source>
</evidence>
<name>X0WTP1_9ZZZZ</name>
<dbReference type="AlphaFoldDB" id="X0WTP1"/>
<feature type="non-terminal residue" evidence="1">
    <location>
        <position position="108"/>
    </location>
</feature>
<protein>
    <submittedName>
        <fullName evidence="1">Uncharacterized protein</fullName>
    </submittedName>
</protein>
<accession>X0WTP1</accession>
<reference evidence="1" key="1">
    <citation type="journal article" date="2014" name="Front. Microbiol.">
        <title>High frequency of phylogenetically diverse reductive dehalogenase-homologous genes in deep subseafloor sedimentary metagenomes.</title>
        <authorList>
            <person name="Kawai M."/>
            <person name="Futagami T."/>
            <person name="Toyoda A."/>
            <person name="Takaki Y."/>
            <person name="Nishi S."/>
            <person name="Hori S."/>
            <person name="Arai W."/>
            <person name="Tsubouchi T."/>
            <person name="Morono Y."/>
            <person name="Uchiyama I."/>
            <person name="Ito T."/>
            <person name="Fujiyama A."/>
            <person name="Inagaki F."/>
            <person name="Takami H."/>
        </authorList>
    </citation>
    <scope>NUCLEOTIDE SEQUENCE</scope>
    <source>
        <strain evidence="1">Expedition CK06-06</strain>
    </source>
</reference>
<dbReference type="EMBL" id="BARS01042915">
    <property type="protein sequence ID" value="GAG33985.1"/>
    <property type="molecule type" value="Genomic_DNA"/>
</dbReference>
<comment type="caution">
    <text evidence="1">The sequence shown here is derived from an EMBL/GenBank/DDBJ whole genome shotgun (WGS) entry which is preliminary data.</text>
</comment>
<organism evidence="1">
    <name type="scientific">marine sediment metagenome</name>
    <dbReference type="NCBI Taxonomy" id="412755"/>
    <lineage>
        <taxon>unclassified sequences</taxon>
        <taxon>metagenomes</taxon>
        <taxon>ecological metagenomes</taxon>
    </lineage>
</organism>
<gene>
    <name evidence="1" type="ORF">S01H1_65042</name>
</gene>